<reference evidence="1" key="1">
    <citation type="submission" date="2021-05" db="EMBL/GenBank/DDBJ databases">
        <authorList>
            <person name="Alioto T."/>
            <person name="Alioto T."/>
            <person name="Gomez Garrido J."/>
        </authorList>
    </citation>
    <scope>NUCLEOTIDE SEQUENCE</scope>
</reference>
<dbReference type="EMBL" id="HBUE01267885">
    <property type="protein sequence ID" value="CAG6562509.1"/>
    <property type="molecule type" value="Transcribed_RNA"/>
</dbReference>
<dbReference type="AlphaFoldDB" id="A0A8D8DE69"/>
<accession>A0A8D8DE69</accession>
<dbReference type="EMBL" id="HBUE01267876">
    <property type="protein sequence ID" value="CAG6562501.1"/>
    <property type="molecule type" value="Transcribed_RNA"/>
</dbReference>
<dbReference type="EMBL" id="HBUE01162691">
    <property type="protein sequence ID" value="CAG6511100.1"/>
    <property type="molecule type" value="Transcribed_RNA"/>
</dbReference>
<dbReference type="EMBL" id="HBUE01162687">
    <property type="protein sequence ID" value="CAG6511096.1"/>
    <property type="molecule type" value="Transcribed_RNA"/>
</dbReference>
<proteinExistence type="predicted"/>
<evidence type="ECO:0000313" key="1">
    <source>
        <dbReference type="EMBL" id="CAG6511100.1"/>
    </source>
</evidence>
<name>A0A8D8DE69_CULPI</name>
<dbReference type="EMBL" id="HBUE01162688">
    <property type="protein sequence ID" value="CAG6511098.1"/>
    <property type="molecule type" value="Transcribed_RNA"/>
</dbReference>
<dbReference type="EMBL" id="HBUE01267880">
    <property type="protein sequence ID" value="CAG6562505.1"/>
    <property type="molecule type" value="Transcribed_RNA"/>
</dbReference>
<protein>
    <submittedName>
        <fullName evidence="1">(northern house mosquito) hypothetical protein</fullName>
    </submittedName>
</protein>
<dbReference type="EMBL" id="HBUE01162696">
    <property type="protein sequence ID" value="CAG6511104.1"/>
    <property type="molecule type" value="Transcribed_RNA"/>
</dbReference>
<dbReference type="EMBL" id="HBUE01267877">
    <property type="protein sequence ID" value="CAG6562503.1"/>
    <property type="molecule type" value="Transcribed_RNA"/>
</dbReference>
<organism evidence="1">
    <name type="scientific">Culex pipiens</name>
    <name type="common">House mosquito</name>
    <dbReference type="NCBI Taxonomy" id="7175"/>
    <lineage>
        <taxon>Eukaryota</taxon>
        <taxon>Metazoa</taxon>
        <taxon>Ecdysozoa</taxon>
        <taxon>Arthropoda</taxon>
        <taxon>Hexapoda</taxon>
        <taxon>Insecta</taxon>
        <taxon>Pterygota</taxon>
        <taxon>Neoptera</taxon>
        <taxon>Endopterygota</taxon>
        <taxon>Diptera</taxon>
        <taxon>Nematocera</taxon>
        <taxon>Culicoidea</taxon>
        <taxon>Culicidae</taxon>
        <taxon>Culicinae</taxon>
        <taxon>Culicini</taxon>
        <taxon>Culex</taxon>
        <taxon>Culex</taxon>
    </lineage>
</organism>
<sequence>MSGSSDRPDVFTRTILYFLDKSIITDCLFTRTKSVVFRDNRLSPTAFFTRNKNSAASRANQLSPISPVTKVKLLPNFPPTDALAYTDFHRGKLRKLFFPRRQLIRRSPDF</sequence>